<organism evidence="2 3">
    <name type="scientific">Penicillium oxalicum (strain 114-2 / CGMCC 5302)</name>
    <name type="common">Penicillium decumbens</name>
    <dbReference type="NCBI Taxonomy" id="933388"/>
    <lineage>
        <taxon>Eukaryota</taxon>
        <taxon>Fungi</taxon>
        <taxon>Dikarya</taxon>
        <taxon>Ascomycota</taxon>
        <taxon>Pezizomycotina</taxon>
        <taxon>Eurotiomycetes</taxon>
        <taxon>Eurotiomycetidae</taxon>
        <taxon>Eurotiales</taxon>
        <taxon>Aspergillaceae</taxon>
        <taxon>Penicillium</taxon>
    </lineage>
</organism>
<accession>S7ZN15</accession>
<feature type="region of interest" description="Disordered" evidence="1">
    <location>
        <begin position="1"/>
        <end position="26"/>
    </location>
</feature>
<sequence length="129" mass="14118">MGQVTEGAGKKREGQESSEKTPAKSAVPVAFAANFAQATNTDNATPGEETGIADQAVNSLRQEEFSSGIRERRKCDKVKRSAKIGQGPVPNGPPTVETGKRLRRNGGVEDEEEYERMGENRARREDWKI</sequence>
<dbReference type="HOGENOM" id="CLU_1949551_0_0_1"/>
<evidence type="ECO:0000256" key="1">
    <source>
        <dbReference type="SAM" id="MobiDB-lite"/>
    </source>
</evidence>
<gene>
    <name evidence="2" type="ORF">PDE_06691</name>
</gene>
<evidence type="ECO:0000313" key="2">
    <source>
        <dbReference type="EMBL" id="EPS31734.1"/>
    </source>
</evidence>
<evidence type="ECO:0000313" key="3">
    <source>
        <dbReference type="Proteomes" id="UP000019376"/>
    </source>
</evidence>
<dbReference type="EMBL" id="KB644414">
    <property type="protein sequence ID" value="EPS31734.1"/>
    <property type="molecule type" value="Genomic_DNA"/>
</dbReference>
<dbReference type="Proteomes" id="UP000019376">
    <property type="component" value="Unassembled WGS sequence"/>
</dbReference>
<keyword evidence="3" id="KW-1185">Reference proteome</keyword>
<feature type="compositionally biased region" description="Basic and acidic residues" evidence="1">
    <location>
        <begin position="115"/>
        <end position="129"/>
    </location>
</feature>
<dbReference type="AlphaFoldDB" id="S7ZN15"/>
<feature type="compositionally biased region" description="Basic and acidic residues" evidence="1">
    <location>
        <begin position="64"/>
        <end position="74"/>
    </location>
</feature>
<name>S7ZN15_PENO1</name>
<proteinExistence type="predicted"/>
<protein>
    <submittedName>
        <fullName evidence="2">Uncharacterized protein</fullName>
    </submittedName>
</protein>
<feature type="region of interest" description="Disordered" evidence="1">
    <location>
        <begin position="64"/>
        <end position="129"/>
    </location>
</feature>
<feature type="compositionally biased region" description="Basic and acidic residues" evidence="1">
    <location>
        <begin position="8"/>
        <end position="22"/>
    </location>
</feature>
<reference evidence="2 3" key="1">
    <citation type="journal article" date="2013" name="PLoS ONE">
        <title>Genomic and secretomic analyses reveal unique features of the lignocellulolytic enzyme system of Penicillium decumbens.</title>
        <authorList>
            <person name="Liu G."/>
            <person name="Zhang L."/>
            <person name="Wei X."/>
            <person name="Zou G."/>
            <person name="Qin Y."/>
            <person name="Ma L."/>
            <person name="Li J."/>
            <person name="Zheng H."/>
            <person name="Wang S."/>
            <person name="Wang C."/>
            <person name="Xun L."/>
            <person name="Zhao G.-P."/>
            <person name="Zhou Z."/>
            <person name="Qu Y."/>
        </authorList>
    </citation>
    <scope>NUCLEOTIDE SEQUENCE [LARGE SCALE GENOMIC DNA]</scope>
    <source>
        <strain evidence="3">114-2 / CGMCC 5302</strain>
    </source>
</reference>